<evidence type="ECO:0000256" key="1">
    <source>
        <dbReference type="ARBA" id="ARBA00022664"/>
    </source>
</evidence>
<protein>
    <recommendedName>
        <fullName evidence="5">CCHC-type domain-containing protein</fullName>
    </recommendedName>
</protein>
<feature type="compositionally biased region" description="Polar residues" evidence="2">
    <location>
        <begin position="356"/>
        <end position="371"/>
    </location>
</feature>
<dbReference type="AlphaFoldDB" id="A0A177T8Y6"/>
<reference evidence="3" key="1">
    <citation type="submission" date="2016-04" db="EMBL/GenBank/DDBJ databases">
        <authorList>
            <person name="Nguyen H.D."/>
            <person name="Samba Siva P."/>
            <person name="Cullis J."/>
            <person name="Levesque C.A."/>
            <person name="Hambleton S."/>
        </authorList>
    </citation>
    <scope>NUCLEOTIDE SEQUENCE</scope>
    <source>
        <strain evidence="3">DAOMC 236416</strain>
    </source>
</reference>
<accession>A0A177T8Y6</accession>
<keyword evidence="1" id="KW-0507">mRNA processing</keyword>
<dbReference type="Proteomes" id="UP000077521">
    <property type="component" value="Unassembled WGS sequence"/>
</dbReference>
<evidence type="ECO:0000256" key="2">
    <source>
        <dbReference type="SAM" id="MobiDB-lite"/>
    </source>
</evidence>
<dbReference type="GO" id="GO:0006397">
    <property type="term" value="P:mRNA processing"/>
    <property type="evidence" value="ECO:0007669"/>
    <property type="project" value="UniProtKB-KW"/>
</dbReference>
<feature type="region of interest" description="Disordered" evidence="2">
    <location>
        <begin position="1"/>
        <end position="22"/>
    </location>
</feature>
<keyword evidence="4" id="KW-1185">Reference proteome</keyword>
<evidence type="ECO:0000313" key="3">
    <source>
        <dbReference type="EMBL" id="KAE8251307.1"/>
    </source>
</evidence>
<gene>
    <name evidence="3" type="ORF">A4X13_0g4061</name>
</gene>
<dbReference type="SUPFAM" id="SSF57756">
    <property type="entry name" value="Retrovirus zinc finger-like domains"/>
    <property type="match status" value="1"/>
</dbReference>
<evidence type="ECO:0000313" key="4">
    <source>
        <dbReference type="Proteomes" id="UP000077521"/>
    </source>
</evidence>
<dbReference type="EMBL" id="LWDF02000253">
    <property type="protein sequence ID" value="KAE8251307.1"/>
    <property type="molecule type" value="Genomic_DNA"/>
</dbReference>
<proteinExistence type="predicted"/>
<sequence length="478" mass="52364">MTSTPRNLAPLGEPAAGTTPAPVSEVKIRGASDYANVLLMLTIAHRTKKQPELRVSKTNLTLLEGKDNWETWRKRLANLIQPVAGGRLWHLMLQHPATSVEAYRHILSTEDGELASLEEAIAVRTFDLADVANALNQTLTDVVSDDVNPPSEEMFATPDGQVLWSELVAKFAGQDITSLQAAENDLSSFKLGARTALDVGRDLQAIFSRIYNAGGGLVPEHRKIGAVLKCYTETRLDSTRVAIQESWSNKVAYTFNDVVKRFVAEEDLRGLVDSTRPEQADGARALRIQNGPSHHRQVPSTQQQTAVVRSNNFRRNKNRPGVKCHWCNAVGHFIPDCRKKQQGHPPHPESVAASRGWTSHSPHQVQPSAPTYPQHAVAPYALGARVMAAHPSTMYATALHASHFAAPGHPAHTQPMQGHYIYPVYAESAPASSHYGQYTMPSLANRISEHSIHAAPSLSLAQRLSEPSSSDFVPGRPY</sequence>
<evidence type="ECO:0008006" key="5">
    <source>
        <dbReference type="Google" id="ProtNLM"/>
    </source>
</evidence>
<feature type="region of interest" description="Disordered" evidence="2">
    <location>
        <begin position="339"/>
        <end position="371"/>
    </location>
</feature>
<organism evidence="3 4">
    <name type="scientific">Tilletia indica</name>
    <dbReference type="NCBI Taxonomy" id="43049"/>
    <lineage>
        <taxon>Eukaryota</taxon>
        <taxon>Fungi</taxon>
        <taxon>Dikarya</taxon>
        <taxon>Basidiomycota</taxon>
        <taxon>Ustilaginomycotina</taxon>
        <taxon>Exobasidiomycetes</taxon>
        <taxon>Tilletiales</taxon>
        <taxon>Tilletiaceae</taxon>
        <taxon>Tilletia</taxon>
    </lineage>
</organism>
<dbReference type="GO" id="GO:0008270">
    <property type="term" value="F:zinc ion binding"/>
    <property type="evidence" value="ECO:0007669"/>
    <property type="project" value="InterPro"/>
</dbReference>
<dbReference type="GO" id="GO:0003676">
    <property type="term" value="F:nucleic acid binding"/>
    <property type="evidence" value="ECO:0007669"/>
    <property type="project" value="InterPro"/>
</dbReference>
<reference evidence="3" key="2">
    <citation type="journal article" date="2019" name="IMA Fungus">
        <title>Genome sequencing and comparison of five Tilletia species to identify candidate genes for the detection of regulated species infecting wheat.</title>
        <authorList>
            <person name="Nguyen H.D.T."/>
            <person name="Sultana T."/>
            <person name="Kesanakurti P."/>
            <person name="Hambleton S."/>
        </authorList>
    </citation>
    <scope>NUCLEOTIDE SEQUENCE</scope>
    <source>
        <strain evidence="3">DAOMC 236416</strain>
    </source>
</reference>
<dbReference type="InterPro" id="IPR036875">
    <property type="entry name" value="Znf_CCHC_sf"/>
</dbReference>
<comment type="caution">
    <text evidence="3">The sequence shown here is derived from an EMBL/GenBank/DDBJ whole genome shotgun (WGS) entry which is preliminary data.</text>
</comment>
<name>A0A177T8Y6_9BASI</name>